<evidence type="ECO:0000313" key="3">
    <source>
        <dbReference type="EMBL" id="PNG98968.1"/>
    </source>
</evidence>
<feature type="non-terminal residue" evidence="3">
    <location>
        <position position="181"/>
    </location>
</feature>
<sequence>TRRPFSFRHPQRREAGDDLLELREAWDDCPTFPGAGTDPAPSAAAAAPPSAGAGGEAGTSGRPFMVRGRDYMRTKVKVASRGPLYQLMSTDVFSTDTKLTHVARHLNLAPLLQHLPGHGQGGQWAAAAAQQQQQGGGAGQAAGKAGSAAAASLEAAGPAMAGVDPFLPQLLIFTIMLPMYP</sequence>
<dbReference type="EMBL" id="PGGS01004678">
    <property type="protein sequence ID" value="PNG98968.1"/>
    <property type="molecule type" value="Genomic_DNA"/>
</dbReference>
<protein>
    <recommendedName>
        <fullName evidence="2">Protein ENHANCED DISEASE RESISTANCE 2 C-terminal domain-containing protein</fullName>
    </recommendedName>
</protein>
<evidence type="ECO:0000259" key="2">
    <source>
        <dbReference type="Pfam" id="PF07059"/>
    </source>
</evidence>
<feature type="compositionally biased region" description="Low complexity" evidence="1">
    <location>
        <begin position="119"/>
        <end position="133"/>
    </location>
</feature>
<feature type="non-terminal residue" evidence="3">
    <location>
        <position position="1"/>
    </location>
</feature>
<evidence type="ECO:0000256" key="1">
    <source>
        <dbReference type="SAM" id="MobiDB-lite"/>
    </source>
</evidence>
<gene>
    <name evidence="3" type="ORF">TSOC_015262</name>
</gene>
<comment type="caution">
    <text evidence="3">The sequence shown here is derived from an EMBL/GenBank/DDBJ whole genome shotgun (WGS) entry which is preliminary data.</text>
</comment>
<organism evidence="3 4">
    <name type="scientific">Tetrabaena socialis</name>
    <dbReference type="NCBI Taxonomy" id="47790"/>
    <lineage>
        <taxon>Eukaryota</taxon>
        <taxon>Viridiplantae</taxon>
        <taxon>Chlorophyta</taxon>
        <taxon>core chlorophytes</taxon>
        <taxon>Chlorophyceae</taxon>
        <taxon>CS clade</taxon>
        <taxon>Chlamydomonadales</taxon>
        <taxon>Tetrabaenaceae</taxon>
        <taxon>Tetrabaena</taxon>
    </lineage>
</organism>
<dbReference type="InterPro" id="IPR009769">
    <property type="entry name" value="EDR2_C"/>
</dbReference>
<proteinExistence type="predicted"/>
<dbReference type="Pfam" id="PF07059">
    <property type="entry name" value="EDR2_C"/>
    <property type="match status" value="1"/>
</dbReference>
<dbReference type="Proteomes" id="UP000236333">
    <property type="component" value="Unassembled WGS sequence"/>
</dbReference>
<dbReference type="OrthoDB" id="9970435at2759"/>
<feature type="region of interest" description="Disordered" evidence="1">
    <location>
        <begin position="27"/>
        <end position="62"/>
    </location>
</feature>
<evidence type="ECO:0000313" key="4">
    <source>
        <dbReference type="Proteomes" id="UP000236333"/>
    </source>
</evidence>
<feature type="compositionally biased region" description="Low complexity" evidence="1">
    <location>
        <begin position="33"/>
        <end position="51"/>
    </location>
</feature>
<reference evidence="3 4" key="1">
    <citation type="journal article" date="2017" name="Mol. Biol. Evol.">
        <title>The 4-celled Tetrabaena socialis nuclear genome reveals the essential components for genetic control of cell number at the origin of multicellularity in the volvocine lineage.</title>
        <authorList>
            <person name="Featherston J."/>
            <person name="Arakaki Y."/>
            <person name="Hanschen E.R."/>
            <person name="Ferris P.J."/>
            <person name="Michod R.E."/>
            <person name="Olson B.J.S.C."/>
            <person name="Nozaki H."/>
            <person name="Durand P.M."/>
        </authorList>
    </citation>
    <scope>NUCLEOTIDE SEQUENCE [LARGE SCALE GENOMIC DNA]</scope>
    <source>
        <strain evidence="3 4">NIES-571</strain>
    </source>
</reference>
<feature type="domain" description="Protein ENHANCED DISEASE RESISTANCE 2 C-terminal" evidence="2">
    <location>
        <begin position="60"/>
        <end position="107"/>
    </location>
</feature>
<dbReference type="AlphaFoldDB" id="A0A2J7ZFD3"/>
<name>A0A2J7ZFD3_9CHLO</name>
<keyword evidence="4" id="KW-1185">Reference proteome</keyword>
<feature type="region of interest" description="Disordered" evidence="1">
    <location>
        <begin position="119"/>
        <end position="142"/>
    </location>
</feature>
<accession>A0A2J7ZFD3</accession>